<dbReference type="Proteomes" id="UP001500394">
    <property type="component" value="Unassembled WGS sequence"/>
</dbReference>
<dbReference type="InterPro" id="IPR008136">
    <property type="entry name" value="CinA_C"/>
</dbReference>
<dbReference type="Pfam" id="PF02464">
    <property type="entry name" value="CinA"/>
    <property type="match status" value="1"/>
</dbReference>
<dbReference type="SUPFAM" id="SSF142433">
    <property type="entry name" value="CinA-like"/>
    <property type="match status" value="1"/>
</dbReference>
<proteinExistence type="predicted"/>
<evidence type="ECO:0000313" key="3">
    <source>
        <dbReference type="Proteomes" id="UP001500394"/>
    </source>
</evidence>
<evidence type="ECO:0000259" key="1">
    <source>
        <dbReference type="Pfam" id="PF02464"/>
    </source>
</evidence>
<feature type="domain" description="CinA C-terminal" evidence="1">
    <location>
        <begin position="1"/>
        <end position="125"/>
    </location>
</feature>
<sequence>MTGGFLSSMWALELASGDYFLGSIVCYDDLQKQKVLQVAPALIDIHTAESEEVTLAMLHGLKILVPHADVYVSITGLAFESPNPKQQRPVGTVYYAFSFGGNTEVFERHLSGNTGEIIIKTCNSIFSDLCPWIESLKS</sequence>
<gene>
    <name evidence="2" type="ORF">GCM10023173_17670</name>
</gene>
<name>A0ABP8R4J8_9SPHI</name>
<keyword evidence="3" id="KW-1185">Reference proteome</keyword>
<accession>A0ABP8R4J8</accession>
<dbReference type="Gene3D" id="3.90.950.20">
    <property type="entry name" value="CinA-like"/>
    <property type="match status" value="1"/>
</dbReference>
<dbReference type="InterPro" id="IPR036653">
    <property type="entry name" value="CinA-like_C"/>
</dbReference>
<protein>
    <recommendedName>
        <fullName evidence="1">CinA C-terminal domain-containing protein</fullName>
    </recommendedName>
</protein>
<comment type="caution">
    <text evidence="2">The sequence shown here is derived from an EMBL/GenBank/DDBJ whole genome shotgun (WGS) entry which is preliminary data.</text>
</comment>
<dbReference type="EMBL" id="BAABGR010000021">
    <property type="protein sequence ID" value="GAA4517305.1"/>
    <property type="molecule type" value="Genomic_DNA"/>
</dbReference>
<organism evidence="2 3">
    <name type="scientific">Sphingobacterium thermophilum</name>
    <dbReference type="NCBI Taxonomy" id="768534"/>
    <lineage>
        <taxon>Bacteria</taxon>
        <taxon>Pseudomonadati</taxon>
        <taxon>Bacteroidota</taxon>
        <taxon>Sphingobacteriia</taxon>
        <taxon>Sphingobacteriales</taxon>
        <taxon>Sphingobacteriaceae</taxon>
        <taxon>Sphingobacterium</taxon>
    </lineage>
</organism>
<evidence type="ECO:0000313" key="2">
    <source>
        <dbReference type="EMBL" id="GAA4517305.1"/>
    </source>
</evidence>
<reference evidence="3" key="1">
    <citation type="journal article" date="2019" name="Int. J. Syst. Evol. Microbiol.">
        <title>The Global Catalogue of Microorganisms (GCM) 10K type strain sequencing project: providing services to taxonomists for standard genome sequencing and annotation.</title>
        <authorList>
            <consortium name="The Broad Institute Genomics Platform"/>
            <consortium name="The Broad Institute Genome Sequencing Center for Infectious Disease"/>
            <person name="Wu L."/>
            <person name="Ma J."/>
        </authorList>
    </citation>
    <scope>NUCLEOTIDE SEQUENCE [LARGE SCALE GENOMIC DNA]</scope>
    <source>
        <strain evidence="3">JCM 17858</strain>
    </source>
</reference>